<dbReference type="OrthoDB" id="9778595at2"/>
<comment type="caution">
    <text evidence="13">The sequence shown here is derived from an EMBL/GenBank/DDBJ whole genome shotgun (WGS) entry which is preliminary data.</text>
</comment>
<dbReference type="EMBL" id="QQAH01000005">
    <property type="protein sequence ID" value="RDD82599.1"/>
    <property type="molecule type" value="Genomic_DNA"/>
</dbReference>
<evidence type="ECO:0000256" key="6">
    <source>
        <dbReference type="ARBA" id="ARBA00022723"/>
    </source>
</evidence>
<evidence type="ECO:0000256" key="8">
    <source>
        <dbReference type="ARBA" id="ARBA00022842"/>
    </source>
</evidence>
<proteinExistence type="inferred from homology"/>
<evidence type="ECO:0000256" key="9">
    <source>
        <dbReference type="ARBA" id="ARBA00031306"/>
    </source>
</evidence>
<feature type="binding site" evidence="12">
    <location>
        <position position="154"/>
    </location>
    <ligand>
        <name>Mg(2+)</name>
        <dbReference type="ChEBI" id="CHEBI:18420"/>
    </ligand>
</feature>
<evidence type="ECO:0000256" key="3">
    <source>
        <dbReference type="ARBA" id="ARBA00016337"/>
    </source>
</evidence>
<dbReference type="Proteomes" id="UP000253782">
    <property type="component" value="Unassembled WGS sequence"/>
</dbReference>
<accession>A0A369UW81</accession>
<evidence type="ECO:0000256" key="10">
    <source>
        <dbReference type="ARBA" id="ARBA00048540"/>
    </source>
</evidence>
<evidence type="ECO:0000256" key="5">
    <source>
        <dbReference type="ARBA" id="ARBA00022679"/>
    </source>
</evidence>
<dbReference type="AlphaFoldDB" id="A0A369UW81"/>
<keyword evidence="7 11" id="KW-0274">FAD</keyword>
<keyword evidence="8 11" id="KW-0460">Magnesium</keyword>
<evidence type="ECO:0000256" key="4">
    <source>
        <dbReference type="ARBA" id="ARBA00022630"/>
    </source>
</evidence>
<feature type="binding site" evidence="12">
    <location>
        <position position="274"/>
    </location>
    <ligand>
        <name>Mg(2+)</name>
        <dbReference type="ChEBI" id="CHEBI:18420"/>
    </ligand>
</feature>
<keyword evidence="14" id="KW-1185">Reference proteome</keyword>
<evidence type="ECO:0000256" key="1">
    <source>
        <dbReference type="ARBA" id="ARBA00008282"/>
    </source>
</evidence>
<sequence>MTRAPALHNLHGLTMGTTWSVRVVVPQSIPLDALQYGIQDQLDRVDEQMSTYKPASALSCFNAASTGWYELRAEFFEVVSHAIWLASDSGGAYDPTVGPLVNLWGFGPGQRARERPSADAIAEAHGRIGWWKIKLDPTTRQAFQPGGIQLDLSSVAKGYSVDQVGRWLDRMGATAWLVEVGGELKGYGIKPDGMPWRIGIERPDAAAGAVERVDQLECTLALSGRAIATSGDYRHHYEDGGQVYSHHIDPRDGRPVPHAVASVSVLARDALQADPLGTTMTILGPEQGLAYAEARGLAVLFILRGEHGLYERMSAAFAAALRA</sequence>
<dbReference type="RefSeq" id="WP_114844664.1">
    <property type="nucleotide sequence ID" value="NZ_JBHSPE010000001.1"/>
</dbReference>
<feature type="binding site" evidence="12">
    <location>
        <position position="278"/>
    </location>
    <ligand>
        <name>Mg(2+)</name>
        <dbReference type="ChEBI" id="CHEBI:18420"/>
    </ligand>
</feature>
<dbReference type="Gene3D" id="3.10.520.10">
    <property type="entry name" value="ApbE-like domains"/>
    <property type="match status" value="1"/>
</dbReference>
<evidence type="ECO:0000256" key="11">
    <source>
        <dbReference type="PIRNR" id="PIRNR006268"/>
    </source>
</evidence>
<dbReference type="GO" id="GO:0016740">
    <property type="term" value="F:transferase activity"/>
    <property type="evidence" value="ECO:0007669"/>
    <property type="project" value="UniProtKB-UniRule"/>
</dbReference>
<dbReference type="SUPFAM" id="SSF143631">
    <property type="entry name" value="ApbE-like"/>
    <property type="match status" value="1"/>
</dbReference>
<dbReference type="InterPro" id="IPR003374">
    <property type="entry name" value="ApbE-like_sf"/>
</dbReference>
<evidence type="ECO:0000256" key="12">
    <source>
        <dbReference type="PIRSR" id="PIRSR006268-2"/>
    </source>
</evidence>
<evidence type="ECO:0000256" key="7">
    <source>
        <dbReference type="ARBA" id="ARBA00022827"/>
    </source>
</evidence>
<dbReference type="Pfam" id="PF02424">
    <property type="entry name" value="ApbE"/>
    <property type="match status" value="1"/>
</dbReference>
<evidence type="ECO:0000313" key="13">
    <source>
        <dbReference type="EMBL" id="RDD82599.1"/>
    </source>
</evidence>
<name>A0A369UW81_9GAMM</name>
<dbReference type="PANTHER" id="PTHR30040:SF2">
    <property type="entry name" value="FAD:PROTEIN FMN TRANSFERASE"/>
    <property type="match status" value="1"/>
</dbReference>
<reference evidence="13 14" key="1">
    <citation type="submission" date="2018-07" db="EMBL/GenBank/DDBJ databases">
        <title>Dyella tabacisoli L4-6T, whole genome shotgun sequence.</title>
        <authorList>
            <person name="Zhou X.-K."/>
            <person name="Li W.-J."/>
            <person name="Duan Y.-Q."/>
        </authorList>
    </citation>
    <scope>NUCLEOTIDE SEQUENCE [LARGE SCALE GENOMIC DNA]</scope>
    <source>
        <strain evidence="13 14">L4-6</strain>
    </source>
</reference>
<organism evidence="13 14">
    <name type="scientific">Dyella tabacisoli</name>
    <dbReference type="NCBI Taxonomy" id="2282381"/>
    <lineage>
        <taxon>Bacteria</taxon>
        <taxon>Pseudomonadati</taxon>
        <taxon>Pseudomonadota</taxon>
        <taxon>Gammaproteobacteria</taxon>
        <taxon>Lysobacterales</taxon>
        <taxon>Rhodanobacteraceae</taxon>
        <taxon>Dyella</taxon>
    </lineage>
</organism>
<comment type="catalytic activity">
    <reaction evidence="10 11">
        <text>L-threonyl-[protein] + FAD = FMN-L-threonyl-[protein] + AMP + H(+)</text>
        <dbReference type="Rhea" id="RHEA:36847"/>
        <dbReference type="Rhea" id="RHEA-COMP:11060"/>
        <dbReference type="Rhea" id="RHEA-COMP:11061"/>
        <dbReference type="ChEBI" id="CHEBI:15378"/>
        <dbReference type="ChEBI" id="CHEBI:30013"/>
        <dbReference type="ChEBI" id="CHEBI:57692"/>
        <dbReference type="ChEBI" id="CHEBI:74257"/>
        <dbReference type="ChEBI" id="CHEBI:456215"/>
        <dbReference type="EC" id="2.7.1.180"/>
    </reaction>
</comment>
<evidence type="ECO:0000313" key="14">
    <source>
        <dbReference type="Proteomes" id="UP000253782"/>
    </source>
</evidence>
<keyword evidence="6 11" id="KW-0479">Metal-binding</keyword>
<protein>
    <recommendedName>
        <fullName evidence="3 11">FAD:protein FMN transferase</fullName>
        <ecNumber evidence="2 11">2.7.1.180</ecNumber>
    </recommendedName>
    <alternativeName>
        <fullName evidence="9 11">Flavin transferase</fullName>
    </alternativeName>
</protein>
<dbReference type="InterPro" id="IPR024932">
    <property type="entry name" value="ApbE"/>
</dbReference>
<dbReference type="PANTHER" id="PTHR30040">
    <property type="entry name" value="THIAMINE BIOSYNTHESIS LIPOPROTEIN APBE"/>
    <property type="match status" value="1"/>
</dbReference>
<keyword evidence="5 11" id="KW-0808">Transferase</keyword>
<gene>
    <name evidence="13" type="ORF">DVJ77_06660</name>
</gene>
<dbReference type="EC" id="2.7.1.180" evidence="2 11"/>
<evidence type="ECO:0000256" key="2">
    <source>
        <dbReference type="ARBA" id="ARBA00011955"/>
    </source>
</evidence>
<dbReference type="PIRSF" id="PIRSF006268">
    <property type="entry name" value="ApbE"/>
    <property type="match status" value="1"/>
</dbReference>
<comment type="cofactor">
    <cofactor evidence="12">
        <name>Mg(2+)</name>
        <dbReference type="ChEBI" id="CHEBI:18420"/>
    </cofactor>
    <cofactor evidence="12">
        <name>Mn(2+)</name>
        <dbReference type="ChEBI" id="CHEBI:29035"/>
    </cofactor>
    <text evidence="12">Magnesium. Can also use manganese.</text>
</comment>
<dbReference type="GO" id="GO:0046872">
    <property type="term" value="F:metal ion binding"/>
    <property type="evidence" value="ECO:0007669"/>
    <property type="project" value="UniProtKB-UniRule"/>
</dbReference>
<keyword evidence="4 11" id="KW-0285">Flavoprotein</keyword>
<comment type="similarity">
    <text evidence="1 11">Belongs to the ApbE family.</text>
</comment>